<evidence type="ECO:0000256" key="1">
    <source>
        <dbReference type="ARBA" id="ARBA00004141"/>
    </source>
</evidence>
<name>A0ABW3MEH8_9PSEU</name>
<dbReference type="Proteomes" id="UP001597045">
    <property type="component" value="Unassembled WGS sequence"/>
</dbReference>
<comment type="caution">
    <text evidence="7">The sequence shown here is derived from an EMBL/GenBank/DDBJ whole genome shotgun (WGS) entry which is preliminary data.</text>
</comment>
<sequence length="86" mass="8955">MGHGHGHGHGHHHDTSREGMRALWISLAVLGVTAAAQAVVVVMSGSVALLSDTLHNVADALTAVPVGVAFLLGRRRASTRFTYGYG</sequence>
<evidence type="ECO:0000256" key="2">
    <source>
        <dbReference type="ARBA" id="ARBA00022692"/>
    </source>
</evidence>
<keyword evidence="8" id="KW-1185">Reference proteome</keyword>
<gene>
    <name evidence="7" type="ORF">ACFQ1S_24495</name>
</gene>
<keyword evidence="4 5" id="KW-0472">Membrane</keyword>
<dbReference type="Gene3D" id="1.20.1510.10">
    <property type="entry name" value="Cation efflux protein transmembrane domain"/>
    <property type="match status" value="1"/>
</dbReference>
<evidence type="ECO:0000313" key="7">
    <source>
        <dbReference type="EMBL" id="MFD1048463.1"/>
    </source>
</evidence>
<proteinExistence type="predicted"/>
<dbReference type="Pfam" id="PF01545">
    <property type="entry name" value="Cation_efflux"/>
    <property type="match status" value="1"/>
</dbReference>
<dbReference type="InterPro" id="IPR058533">
    <property type="entry name" value="Cation_efflux_TM"/>
</dbReference>
<evidence type="ECO:0000256" key="5">
    <source>
        <dbReference type="SAM" id="Phobius"/>
    </source>
</evidence>
<organism evidence="7 8">
    <name type="scientific">Kibdelosporangium lantanae</name>
    <dbReference type="NCBI Taxonomy" id="1497396"/>
    <lineage>
        <taxon>Bacteria</taxon>
        <taxon>Bacillati</taxon>
        <taxon>Actinomycetota</taxon>
        <taxon>Actinomycetes</taxon>
        <taxon>Pseudonocardiales</taxon>
        <taxon>Pseudonocardiaceae</taxon>
        <taxon>Kibdelosporangium</taxon>
    </lineage>
</organism>
<feature type="transmembrane region" description="Helical" evidence="5">
    <location>
        <begin position="54"/>
        <end position="73"/>
    </location>
</feature>
<dbReference type="SUPFAM" id="SSF161111">
    <property type="entry name" value="Cation efflux protein transmembrane domain-like"/>
    <property type="match status" value="1"/>
</dbReference>
<comment type="subcellular location">
    <subcellularLocation>
        <location evidence="1">Membrane</location>
        <topology evidence="1">Multi-pass membrane protein</topology>
    </subcellularLocation>
</comment>
<dbReference type="EMBL" id="JBHTIS010001607">
    <property type="protein sequence ID" value="MFD1048463.1"/>
    <property type="molecule type" value="Genomic_DNA"/>
</dbReference>
<reference evidence="8" key="1">
    <citation type="journal article" date="2019" name="Int. J. Syst. Evol. Microbiol.">
        <title>The Global Catalogue of Microorganisms (GCM) 10K type strain sequencing project: providing services to taxonomists for standard genome sequencing and annotation.</title>
        <authorList>
            <consortium name="The Broad Institute Genomics Platform"/>
            <consortium name="The Broad Institute Genome Sequencing Center for Infectious Disease"/>
            <person name="Wu L."/>
            <person name="Ma J."/>
        </authorList>
    </citation>
    <scope>NUCLEOTIDE SEQUENCE [LARGE SCALE GENOMIC DNA]</scope>
    <source>
        <strain evidence="8">JCM 31486</strain>
    </source>
</reference>
<feature type="non-terminal residue" evidence="7">
    <location>
        <position position="86"/>
    </location>
</feature>
<evidence type="ECO:0000313" key="8">
    <source>
        <dbReference type="Proteomes" id="UP001597045"/>
    </source>
</evidence>
<evidence type="ECO:0000256" key="4">
    <source>
        <dbReference type="ARBA" id="ARBA00023136"/>
    </source>
</evidence>
<keyword evidence="3 5" id="KW-1133">Transmembrane helix</keyword>
<feature type="transmembrane region" description="Helical" evidence="5">
    <location>
        <begin position="22"/>
        <end position="48"/>
    </location>
</feature>
<evidence type="ECO:0000256" key="3">
    <source>
        <dbReference type="ARBA" id="ARBA00022989"/>
    </source>
</evidence>
<dbReference type="InterPro" id="IPR027469">
    <property type="entry name" value="Cation_efflux_TMD_sf"/>
</dbReference>
<protein>
    <submittedName>
        <fullName evidence="7">Cation transporter</fullName>
    </submittedName>
</protein>
<keyword evidence="2 5" id="KW-0812">Transmembrane</keyword>
<accession>A0ABW3MEH8</accession>
<feature type="domain" description="Cation efflux protein transmembrane" evidence="6">
    <location>
        <begin position="23"/>
        <end position="86"/>
    </location>
</feature>
<evidence type="ECO:0000259" key="6">
    <source>
        <dbReference type="Pfam" id="PF01545"/>
    </source>
</evidence>